<dbReference type="PANTHER" id="PTHR10281">
    <property type="entry name" value="MEMBRANE-ASSOCIATED PROGESTERONE RECEPTOR COMPONENT-RELATED"/>
    <property type="match status" value="1"/>
</dbReference>
<dbReference type="eggNOG" id="KOG1108">
    <property type="taxonomic scope" value="Eukaryota"/>
</dbReference>
<reference evidence="2" key="1">
    <citation type="journal article" date="2011" name="Proc. Natl. Acad. Sci. U.S.A.">
        <title>Obligate biotrophy features unraveled by the genomic analysis of rust fungi.</title>
        <authorList>
            <person name="Duplessis S."/>
            <person name="Cuomo C.A."/>
            <person name="Lin Y.-C."/>
            <person name="Aerts A."/>
            <person name="Tisserant E."/>
            <person name="Veneault-Fourrey C."/>
            <person name="Joly D.L."/>
            <person name="Hacquard S."/>
            <person name="Amselem J."/>
            <person name="Cantarel B.L."/>
            <person name="Chiu R."/>
            <person name="Coutinho P.M."/>
            <person name="Feau N."/>
            <person name="Field M."/>
            <person name="Frey P."/>
            <person name="Gelhaye E."/>
            <person name="Goldberg J."/>
            <person name="Grabherr M.G."/>
            <person name="Kodira C.D."/>
            <person name="Kohler A."/>
            <person name="Kuees U."/>
            <person name="Lindquist E.A."/>
            <person name="Lucas S.M."/>
            <person name="Mago R."/>
            <person name="Mauceli E."/>
            <person name="Morin E."/>
            <person name="Murat C."/>
            <person name="Pangilinan J.L."/>
            <person name="Park R."/>
            <person name="Pearson M."/>
            <person name="Quesneville H."/>
            <person name="Rouhier N."/>
            <person name="Sakthikumar S."/>
            <person name="Salamov A.A."/>
            <person name="Schmutz J."/>
            <person name="Selles B."/>
            <person name="Shapiro H."/>
            <person name="Tanguay P."/>
            <person name="Tuskan G.A."/>
            <person name="Henrissat B."/>
            <person name="Van de Peer Y."/>
            <person name="Rouze P."/>
            <person name="Ellis J.G."/>
            <person name="Dodds P.N."/>
            <person name="Schein J.E."/>
            <person name="Zhong S."/>
            <person name="Hamelin R.C."/>
            <person name="Grigoriev I.V."/>
            <person name="Szabo L.J."/>
            <person name="Martin F."/>
        </authorList>
    </citation>
    <scope>NUCLEOTIDE SEQUENCE [LARGE SCALE GENOMIC DNA]</scope>
    <source>
        <strain evidence="2">98AG31 / pathotype 3-4-7</strain>
    </source>
</reference>
<dbReference type="GO" id="GO:0016020">
    <property type="term" value="C:membrane"/>
    <property type="evidence" value="ECO:0007669"/>
    <property type="project" value="TreeGrafter"/>
</dbReference>
<name>F4R6G4_MELLP</name>
<dbReference type="SUPFAM" id="SSF55856">
    <property type="entry name" value="Cytochrome b5-like heme/steroid binding domain"/>
    <property type="match status" value="1"/>
</dbReference>
<keyword evidence="2" id="KW-1185">Reference proteome</keyword>
<dbReference type="GO" id="GO:0012505">
    <property type="term" value="C:endomembrane system"/>
    <property type="evidence" value="ECO:0007669"/>
    <property type="project" value="TreeGrafter"/>
</dbReference>
<dbReference type="PANTHER" id="PTHR10281:SF76">
    <property type="entry name" value="CALCUTTA CUP-RELATED"/>
    <property type="match status" value="1"/>
</dbReference>
<dbReference type="InterPro" id="IPR050577">
    <property type="entry name" value="MAPR/NEUFC/NENF-like"/>
</dbReference>
<dbReference type="InterPro" id="IPR036400">
    <property type="entry name" value="Cyt_B5-like_heme/steroid_sf"/>
</dbReference>
<evidence type="ECO:0000313" key="1">
    <source>
        <dbReference type="EMBL" id="EGG12468.1"/>
    </source>
</evidence>
<dbReference type="InParanoid" id="F4R6G4"/>
<sequence>MNANKAIYGPGGTYHHFAGKDASRAFVTGCFKSGLTYDTRGFNDQQKKALDHWSGFFENSPKYPKVGTVILPKIDPNVPLPKDCDPKLEGGAV</sequence>
<accession>F4R6G4</accession>
<organism evidence="2">
    <name type="scientific">Melampsora larici-populina (strain 98AG31 / pathotype 3-4-7)</name>
    <name type="common">Poplar leaf rust fungus</name>
    <dbReference type="NCBI Taxonomy" id="747676"/>
    <lineage>
        <taxon>Eukaryota</taxon>
        <taxon>Fungi</taxon>
        <taxon>Dikarya</taxon>
        <taxon>Basidiomycota</taxon>
        <taxon>Pucciniomycotina</taxon>
        <taxon>Pucciniomycetes</taxon>
        <taxon>Pucciniales</taxon>
        <taxon>Melampsoraceae</taxon>
        <taxon>Melampsora</taxon>
    </lineage>
</organism>
<evidence type="ECO:0008006" key="3">
    <source>
        <dbReference type="Google" id="ProtNLM"/>
    </source>
</evidence>
<dbReference type="EMBL" id="GL883091">
    <property type="protein sequence ID" value="EGG12468.1"/>
    <property type="molecule type" value="Genomic_DNA"/>
</dbReference>
<dbReference type="GeneID" id="18931577"/>
<dbReference type="Gene3D" id="3.10.120.10">
    <property type="entry name" value="Cytochrome b5-like heme/steroid binding domain"/>
    <property type="match status" value="1"/>
</dbReference>
<proteinExistence type="predicted"/>
<dbReference type="HOGENOM" id="CLU_042860_3_1_1"/>
<protein>
    <recommendedName>
        <fullName evidence="3">Cytochrome b5 heme-binding domain-containing protein</fullName>
    </recommendedName>
</protein>
<dbReference type="KEGG" id="mlr:MELLADRAFT_70605"/>
<dbReference type="AlphaFoldDB" id="F4R6G4"/>
<dbReference type="VEuPathDB" id="FungiDB:MELLADRAFT_70605"/>
<dbReference type="RefSeq" id="XP_007404843.1">
    <property type="nucleotide sequence ID" value="XM_007404781.1"/>
</dbReference>
<dbReference type="OrthoDB" id="10257697at2759"/>
<evidence type="ECO:0000313" key="2">
    <source>
        <dbReference type="Proteomes" id="UP000001072"/>
    </source>
</evidence>
<gene>
    <name evidence="1" type="ORF">MELLADRAFT_70605</name>
</gene>
<dbReference type="Proteomes" id="UP000001072">
    <property type="component" value="Unassembled WGS sequence"/>
</dbReference>